<feature type="region of interest" description="Disordered" evidence="1">
    <location>
        <begin position="1"/>
        <end position="25"/>
    </location>
</feature>
<keyword evidence="3" id="KW-1185">Reference proteome</keyword>
<dbReference type="OrthoDB" id="3033067at2759"/>
<proteinExistence type="predicted"/>
<comment type="caution">
    <text evidence="2">The sequence shown here is derived from an EMBL/GenBank/DDBJ whole genome shotgun (WGS) entry which is preliminary data.</text>
</comment>
<sequence length="403" mass="45367">MPKGREPNEPMNQGQDATDIASKSKRTSRCILATIPRDRCEGSGGVVKTETTASLRNLTECQTLEHSEVCGRIFLVGEKPAYAAAVEGGYARDALAIIQRRFFKRFPIDLSLDEEPTSEQLAAVNDNEPDADQVLPNENEMNPEEYAEAVQRLEERQTLIVFRKGQIKRWLAYQYMKDHALDPKDTGAQNPYQVLLHKLTGKGLKRPRVKSGPNAWRRTHTAEIEEETRRRAQQQGVSAKKLAGVREGVAKEMFALLDASEREEWLARSKEEHEDAVKKWEAETEGPLSTAPEDRQRQVSCILGLTQFIQPILDMICEATGWKATLVAGGPEPAFEGRLNMLSVHSGTTRGDVKMNFGRSEYARYKKHFVPLYGDFLRKCYTPEDCRACALNTNEEAYGAKHP</sequence>
<organism evidence="2 3">
    <name type="scientific">Agrocybe chaxingu</name>
    <dbReference type="NCBI Taxonomy" id="84603"/>
    <lineage>
        <taxon>Eukaryota</taxon>
        <taxon>Fungi</taxon>
        <taxon>Dikarya</taxon>
        <taxon>Basidiomycota</taxon>
        <taxon>Agaricomycotina</taxon>
        <taxon>Agaricomycetes</taxon>
        <taxon>Agaricomycetidae</taxon>
        <taxon>Agaricales</taxon>
        <taxon>Agaricineae</taxon>
        <taxon>Strophariaceae</taxon>
        <taxon>Agrocybe</taxon>
    </lineage>
</organism>
<accession>A0A9W8MR65</accession>
<dbReference type="AlphaFoldDB" id="A0A9W8MR65"/>
<protein>
    <submittedName>
        <fullName evidence="2">Uncharacterized protein</fullName>
    </submittedName>
</protein>
<gene>
    <name evidence="2" type="ORF">NLJ89_g11904</name>
</gene>
<evidence type="ECO:0000313" key="3">
    <source>
        <dbReference type="Proteomes" id="UP001148786"/>
    </source>
</evidence>
<dbReference type="EMBL" id="JANKHO010003205">
    <property type="protein sequence ID" value="KAJ3485365.1"/>
    <property type="molecule type" value="Genomic_DNA"/>
</dbReference>
<evidence type="ECO:0000256" key="1">
    <source>
        <dbReference type="SAM" id="MobiDB-lite"/>
    </source>
</evidence>
<reference evidence="2" key="1">
    <citation type="submission" date="2022-07" db="EMBL/GenBank/DDBJ databases">
        <title>Genome Sequence of Agrocybe chaxingu.</title>
        <authorList>
            <person name="Buettner E."/>
        </authorList>
    </citation>
    <scope>NUCLEOTIDE SEQUENCE</scope>
    <source>
        <strain evidence="2">MP-N11</strain>
    </source>
</reference>
<name>A0A9W8MR65_9AGAR</name>
<evidence type="ECO:0000313" key="2">
    <source>
        <dbReference type="EMBL" id="KAJ3485365.1"/>
    </source>
</evidence>
<dbReference type="Proteomes" id="UP001148786">
    <property type="component" value="Unassembled WGS sequence"/>
</dbReference>